<evidence type="ECO:0000313" key="1">
    <source>
        <dbReference type="EMBL" id="CAG9952059.1"/>
    </source>
</evidence>
<name>A0ACA9UFE6_BIOOC</name>
<comment type="caution">
    <text evidence="1">The sequence shown here is derived from an EMBL/GenBank/DDBJ whole genome shotgun (WGS) entry which is preliminary data.</text>
</comment>
<dbReference type="Proteomes" id="UP000836387">
    <property type="component" value="Unassembled WGS sequence"/>
</dbReference>
<sequence>MAHSDERIWFWNSQVPATVYKCMHTIVEEQVAIQPDKQAVFAWDGNFTYAELDTLATQLAFHLASLGVGSGTMVPLCFEKSRWTIVAMLAVLKAGGAFVPLDPSQAVDRQKAILSQLECFVAVTSPQHSDLLTQHGYTVVTIGSGTIEKLPKSTTSTLSVHSDPSSPAYVLFTSGSTGQPKGVILDHSAASSSCMYNGSHIQFNSESRVLQFSAYTFDVSVLEIFIALFYGGCICVPSDADRLDRLERTIDAMKADIAILTPTVSQLLNPKQIQSLKTLILAGEKAADEDFARWQPSVRGINGYGPTEVTMCSLNVFGDVWADGSCIGKPVGAVFWVVELEDHNQLAPIGEIGELLVEGPVLCRGYLRDSEKTAAAFIENPPWLVQGGPGHEGRQGRLYKTGDLVRYNKEDGSLVFIGRKDTQVKIHGRRVELGEIEHHVRSCIPGARHVVAEMILPGGGGLSPIIATFVALDGHDGPVHTQAEEVRAMPLSAGVEEMLLERLPAYMQPAVYFALRSLPMSTSGKADRRRLREIGASFSAQQLADLHRGTSQGRRPVTTDAERQMQRIWASVLGIPTSTISADDSFFQLRGDSYTAMKLVALARHEGLSLSVADVFRLPHLATLVDAVYRENAVPPEEAIGAFSLLKGTESKDEVRACIAHLCNIALEHVEDAYPCTPLQEGLLSLTLKMPVTYVGRILFDLPQHTNLPKFRRAWQQAAQQLPVLRTRVVYDSQLGLVQAVIQEDIQWQSGTGLDQYLEQDQSKHMGLGLPLARYAIITEHDNKDGPGGIRFVWTLHHSLYDGHSLSRMIELVASIYNGVPPDRPFKDFKFFSRYLSRVDTEAIGRYWQSAFKGYSSVPVLASCLSENPRVNTMVHHEFTVPPITESNITTATLIRAAWALAVAGWRGSMDVVFGATVSGRNAPLVGVDEIIGPTIATVPVRVQVGDIQTVSDYLRQIQNQAIGMIPYEHTGLHRIQQTSEEAYLACQFETLLVVQPPEEAGTSLSTTFGRWKEDNAGGAAFATYAFNLTCQLDGDAVNLEAVFDASQLSEQVATGLLERLARISSQLALATGGKLVTDIDILSTADSERIWTWNGQVPATIFNCIHTIIEEQAALQPAKQAVCAWDGYFTYSELDTLATLLAYHLVSEGVGPGVIVALCFEKSRWAVVAVLAVLKTGGAFVPLDPSQAVDRQRRVLSQLGLCGLVAITSLQYSGLLAQHGCTTIPIGSDIISQLSASTESTVPLQAVNPSSPALVLFTSGSTGEPKGVVLDHSAVSSSCIYNGDWLQVNTESRILQFSAFTFDISVLDIFISLFYGGCICIPSEADRLNRLETSINSLKANLAILTPTVGRLLDPKQVQLRTLVLVGEKGKDEDFARWGTTTRAINGYGPTECSLCSANLFNGANGDCIGKPIGSVFWVVMPGNYNQLVPPGSVGELLVEGPMLSRGYLGDPGKTAAAFIEDPSWLLRGGPENKGQRGRRGRLYKTGDLVRYNDDGNLLFVGRKDTQVKIRGQRVELGEIENHLLTCIAEVYQAAAEVIIPAGEDSSPMLAAFLVMQGDDQGQVSEHECRVFATTPTDEEKLLERLPAYMIPAVYFVLDQLPMSSSGKTARRQLRELGASFSVQQLANFRRDQKKRTVSTDAERQMQQIWAQVLGIGMNDISVDDSFFRLGGDSVAAIKVVTQARSKGLSLSVADVFRTPRLAALCAVGNGTLQTSQQTFSPFSLLGGFTDACRRRLARLCEVEPESIQDAYPCTPLQEGLFALTLKSSGDYIMRSVQQLAPGVDNARFQSAWCEVSRRLPILRTRIAPDSKYGILQIVSAHEVAWSEGADLRQYMSQDISTPMDFGQPLVRFALMTDAQSQVTSFVLTLHHAVYDGLVLAQMRDLARSIYCDLHASTLYDFRSFVAYVASLDPDMSHAYWRDTLADYDGQPFPPPSHVLEPTGAHGAVESKCVLPGRIESDITIATLIRAAWAVAACVVGGSEDVLFGTTLSGRNAPITGIEAIAGPTIATVPVRIQVRAEQTVSAYLRQVQDQFLDMIPHEQTGLQYIQGLSPEARQACQFQTLLVIQQPGESRQTVADELGVWREYVEKEAFSSYQLNITCFQEDGQVMLEATFAKDHLSEWMVSCLLERLGSIIQQLALANDAQQVGGLDALSTAEYEHIWRWNGKLPETVDRCVHSLIEEQVSLRPDAVAVYAWDGELTYKELDDYATCLSHHLASSGITTGTMVPLCFEKSRFTAVAMLAVLKAGGAFVLLDPSQPVPRWRSITQKTKAALIVCSENQASRCFDLAPTILAIGTRYFSRASKTLAGTLSRDPQSTMYVVFTSGSTGEPKGVVITHAAFASAIFHQSSAMGYRQSVRVYDFASYAFDLSIESAMMTLATGGCLCVPSDDERKDDLTGSLLSMSAELVELTPTVARTLERSRLTGLQTLVLGGEQVLPTDLKGWPPGIRVINTYGPAECTPTSVINRVEGTGIGTGAGAVTWVVQDGNSNRLVPIGAVGELLLEGPILGRGYLGDPEKTERAFIEDPSWLRRGGAGHMGRRGRLYKTGDMVRYNEDGSLLFVGRKDSQVKIRGQRVELGEAEYHICALMGIQQVVVELVTPQGKGASSMLAAFMAIPDDTQAEVRVIAVPTAVEDALLQRLPGYMQPSVYFALQSLPMNTSSKADRQRLRDIGAGFSTRELARLRRGSEYRKQEVSNDAERQMQDIWARVLDLDADTISANDNFFRLGGDSVTAMKLVAQARYEGLSLSVADIFHNPLLSELSQVATSREIGNMEQDVLDPFCLLGHIVDTPGFLERTGTACELDPELIEDAYPCTPLQEGLLALTSKTGGSYTARLVLELSAHADVQRFRHACEQMVRQLPILRTRIIPDSEFGLIQVVTNEQIRWRHSLSLDEYLVKDSTESMVLGEPLARYAVIEEESADVLRKSYFIWTLHHALYDGQTLNRMMKLMECIYRGLPQTDHWRSFSYFVQYLRHIKTPDVSEFWQAALEGYEPVRFLASSATETIADSIFQHSFQVPSITQADITIATLINTAWALTIAAYSGSSDVVFGTTVSGRSTDVLGIDEIAGPTIATVPVRIKLLSTQEVSEFLREVQNQFIDMIPHQQAGLHFIQKLSTNAYEACQFETLLIIEPLAEGRVQEAATEGSDIGTWREVDEGAEQAFATYAFNLTCLLDGNQLGLEAVFDSNKIDGQLAEALVHHFCGVMSQLALAGDNRTVAELEILSETDSRRLWDWNGLVPVALERCVHSLFEEQAEMHSDKTAIQAWDGELTYQQLDDLSTQLSNHLTSLGVNQKVIVPLCFEKSRWTVVAMLGVLKAGGAFVLLDPLQPIFRLKAIIQRTYTKLMLCSDAEAIRCRHLVPLAFAIGEDFFSTLTRQTPVARYAADPSSPMYIVFTSGSTGEPKGVVIPHIAFASHVLHQAKYLGYRPSIRVFDFASYTFDVSIDNVFMTLLSGGCICIPSEYDRRNNLTEVLTSMSIDLVELTPSVAATVDQSTMHLETLIFGGEALRQADVDSWPEETRVINTYGPSECTPTSVINFKHRNRSEATSIGTGAGAVTWVANMSDSCRLMPIGAVGELLLEGPVVGSGYLGDPEKSEAAFIKDPPWLVKGGPDGHKGRRGRLYKTGDLVRYNNDGSLIFVGRKDTQIKIRGQRVELGEVEHNVYTCVTGAQQVAAEVIIPRGGGTTSPMLAAFIVMDGQAAPGDTDSEMLVITVPAAVEEALMRQLPAYMQPSVYFALQSLPTTSSGKVDRRRLRELGSSLSLQELVEMRRDQEKRAISTDTERQMQKIWARVLGIDNMNSICATDNFFRLGGDSVTAMKLVAQARHNGLVFSVADIFRKPWLSALSSLTGHQEMKSEDRIVPFSLLNIIAEGEISEHRRGVAKACNLMPQFVEDIYPCTALQEGLLALTSKTHGAYTERLVLELLESVDLARFRNTWEELVVVDEAIPWKHSASLTEYLQRDRREGMGLNEPLARYAIVGRNPCYFVWTLHHALYDGFSLGQMIKLAGQIYESIPEQETCEDFKYFARYIAEAKSQASRDYWRESFTGYSSAPFPAPLPSKREVSADSSLRLEMPVPTTVFRSNTTMATLIQSAWAITIAASHGSADVVFGAVVSGRNADVERINEITGPTIATVPVRIQLGAPATQTVSAFLRQVQAQSVDMIPYEQAGLDWIQQISDEAYQACQFQTLLVVQPREESESEALSGTECFGKWIDADGEEKAFSTYTFNLTCFLSDDTIEFEATYDARLVSEPLATALLERLQCVVQQLSLADESQTVAEINALSVHDLDQIWSWNKIVPETVNKLVHCLVEEQVVLQPHAMAVDAWDGQFTYAELDTKATQLAKHLVSFGIGGPTKIVPLCFEKSRWAVVAMIATLKAGAAFLHLDPSQPKARLERIIERTGAEIILSSKDQAKTCFGLTPNVLTVGSESLSRQLAKTANGYITTSPGTAMYVIFTSGSAGEPKGVIISHAAFASHVFYQAKHLGYRNGLRVFDFASYMFDVSVDNVFMTLMSGGCICIPSDYNRLNRLTETLDSMSAELVHLTPSVAATLDQEIVAANLQTLLLGGEAVHQADIDAWPKSVRVVNTYGPAECTPTSVMNLTERVDTRVESTSEATSIGHGVGAVTWVVDASDSSRLAPVGAIGELLLEGPIVGSGYLVVSERTEASFIENPPWLLQGGPGNKDGQGRKGRLYKTGDLVRYNEDGSLLFISRKDTQVKVRGQRVELGEVEVYLRICVTGVQQVAAEMIVPGGDSGEAANPKLAAFLVMQGNPSQAPENECRIIAIAPADQEQLSQQLPSNMLPAVYFALDRLPLNSSGKIDRRWLRDIGASFSTQQLAELQRDPGQDKHAPSTEAERRMQQIWARILGINADSISANDSFFWLGGDSIAAMKLVAQARRDELSFSFSVADVFRNPRLSALSSSARHEVKSPQYDISPFSLLNGIADVTEYCKNVAKACNFGPEAIEDIYPCTPLQEGLLSLTSRTAGAYIERLILNLPADTDLPRFRYAWEEVTRRLPILRTRIVHTRLGLVQVVVKENIQWGESVDLDDYLERDKLDSMGLNRPLIRYAIAARPASFIWTLHHVVYDGHSLGQIIKLAGHIYRGISLHQQQENYKDFKYFAAYLTRLDNEAGREYWRKAFAGYDSAPFPASLVSLQEKLQEISVDGLLRHSISIPTATGLGITTANLIRAAWALTAAASSGPDVVFGAVVSGRNADLDGIDEILGPVIATVPVRIQVLPSQEVGAFLQQVQAQSVDMISYEQFGLHRIQQVSEEAHKACQFQSLLVIQPPEETEAEALVSSGRECFAGEWREDGEEKAFSTYAFNLTCLLSQETYPSSQETIEIEAAFDTTQVSKLLAAGLLERLGSVIQQLSSTIDKGRMVADIEILSHHDRQRIWSWNLTVPDAVSKCVHHLIEEQSKVQPHATAICAWDGEFTYAELDVLATHLSRHLQHLGTCLESRVPLCFEKSKWTVVAMLAVLKAGGAFVLLDVSQPVHRWRHIIQKTGATLILCSESQVSKFFDLVPGTKVLAIGAQYLSTLQEEATTTVVMPSREAQSAESTMYIVFTSGSTGEPKGVVISHTAFASAIFHQSSAMGYGRSVRTYDFASYAFDLSIEVAMMTLATGGCLCVPSDNNRRDDLTGSLLSMSVDLVELTPSVARSLDRSRLRDHHGLKTIVLGGEAVLPSDLEGWPPGVRVINTYGPAECTPTSVINHNCAMPTSIGNGAGCVSWVVDADNCSKLMPIGAIGELLLEGPIVGSGYLHDSERTEAAFINDPPWLVEGGPTSKGRHGRLYKTSDLVRYQDDGSLVFVGRKDSQVKIRGQRVELGEVEYHVLACITGVQQVAAEVIVPGGAGASHMLVGFVVMDRGNQPQFLESDNQCQVANIASADEEELSERLPSYMIPAIYFKLDKLPTNSSGKLDRRRLRELGAGFSVQELVDLQNRSGREGSSAPSTDAERELQAIWARVLNIDAASIGVDDSFFRLGGDSITAMQVSSAARSSLGNVSTVHVLRGKTIRRIAASINSAVSLTSRSVNWDVVQPDGPFVLNPIQQLYMQFQNDPRRCFDQHFFLRLRSVVTPDSLSKAMHTIVSRHPMLRARFDQKNDGRWEQRVVPDGASNSLLYLDVVTDPDPSFAESTAAGHHIRRCREALNIERGPVISAVLLNNPRSQCLFVTAHHLVIDLVSWRILLADLEALLATDQQASVSLPMTSTSFQVWCARQEKYAANLDPEAESPSRLQPPRLDYWGVANDANIEGATTVKDFSLDSTTSAAILGWCNDVFDTRPVELMVAALIYSFSLVFSDRPTPAVFSEGHGREVFDDGIDLSRTVGWFTTIFPIQTKGTPDTDLLDLIRQTKDAVRQLPANGWSWFASRFANQVRTRAHLSDFPVEILFNFSGHYQQLEREESFFENLELPARCEPETFAGLRRFSIFDVLMDVDSGCLTATIVCPNKSAHQHRIAAWVESYESQLAQLTIILQGMKPEWTLTSFPLAFDSYKSLDEFRTSLLPLLPVSGPDEVEDVFPCTPIQVRILSAQAKDSRKYRCVHAFEIVATRPDSQIDLDKIEQAWRKVVRRHPLLRALLVDNIPGNNATMHIILRDPEPSVSHFRVNNEDEESLPSNYLPATPTTIRYQKGGLQHHLSVYRVSDQRAHIRLEINHAILDADSSDILMRDFQWAYSGSLDPIAPSYSEYVKHVQLQPREDGLRFWTKRLIGVKPCLFPTQEEQEVMHHYKTTFTLDVLGLEVDKIRRFCAQSEITAAAVFHLAWALVLHHETGSAAPCFGTLSSGRDVPIGQVHDIFGPLICLLPCVIQLDRQQSVLDALHGFRSDYLSSLPHQTSSQLEVNAALDIGPGGLYNTAISFVKGGEDVSEADVNTIVQPCEGLDPVEYDIYVRISDFDASLTAELELWEDRISMTKARDAADSFSAAVSYIISHPEEDLPSLICTWMP</sequence>
<gene>
    <name evidence="1" type="ORF">CRV2_00018163</name>
</gene>
<reference evidence="1" key="2">
    <citation type="submission" date="2021-10" db="EMBL/GenBank/DDBJ databases">
        <authorList>
            <person name="Piombo E."/>
        </authorList>
    </citation>
    <scope>NUCLEOTIDE SEQUENCE</scope>
</reference>
<organism evidence="1 2">
    <name type="scientific">Clonostachys rosea f. rosea IK726</name>
    <dbReference type="NCBI Taxonomy" id="1349383"/>
    <lineage>
        <taxon>Eukaryota</taxon>
        <taxon>Fungi</taxon>
        <taxon>Dikarya</taxon>
        <taxon>Ascomycota</taxon>
        <taxon>Pezizomycotina</taxon>
        <taxon>Sordariomycetes</taxon>
        <taxon>Hypocreomycetidae</taxon>
        <taxon>Hypocreales</taxon>
        <taxon>Bionectriaceae</taxon>
        <taxon>Clonostachys</taxon>
    </lineage>
</organism>
<evidence type="ECO:0000313" key="2">
    <source>
        <dbReference type="Proteomes" id="UP000836387"/>
    </source>
</evidence>
<keyword evidence="2" id="KW-1185">Reference proteome</keyword>
<reference evidence="1" key="1">
    <citation type="submission" date="2020-04" db="EMBL/GenBank/DDBJ databases">
        <authorList>
            <person name="Broberg M."/>
        </authorList>
    </citation>
    <scope>NUCLEOTIDE SEQUENCE</scope>
</reference>
<dbReference type="EMBL" id="CADEHS020000461">
    <property type="protein sequence ID" value="CAG9952059.1"/>
    <property type="molecule type" value="Genomic_DNA"/>
</dbReference>
<accession>A0ACA9UFE6</accession>
<protein>
    <submittedName>
        <fullName evidence="1">Uncharacterized protein</fullName>
    </submittedName>
</protein>
<proteinExistence type="predicted"/>